<dbReference type="GO" id="GO:0005829">
    <property type="term" value="C:cytosol"/>
    <property type="evidence" value="ECO:0007669"/>
    <property type="project" value="TreeGrafter"/>
</dbReference>
<evidence type="ECO:0000256" key="1">
    <source>
        <dbReference type="ARBA" id="ARBA00000830"/>
    </source>
</evidence>
<dbReference type="SUPFAM" id="SSF56784">
    <property type="entry name" value="HAD-like"/>
    <property type="match status" value="1"/>
</dbReference>
<name>A0A4V2PUA6_9BACT</name>
<protein>
    <recommendedName>
        <fullName evidence="4">phosphoglycolate phosphatase</fullName>
        <ecNumber evidence="4">3.1.3.18</ecNumber>
    </recommendedName>
</protein>
<dbReference type="InterPro" id="IPR050155">
    <property type="entry name" value="HAD-like_hydrolase_sf"/>
</dbReference>
<dbReference type="InterPro" id="IPR036412">
    <property type="entry name" value="HAD-like_sf"/>
</dbReference>
<dbReference type="Gene3D" id="1.10.150.240">
    <property type="entry name" value="Putative phosphatase, domain 2"/>
    <property type="match status" value="1"/>
</dbReference>
<dbReference type="InterPro" id="IPR023198">
    <property type="entry name" value="PGP-like_dom2"/>
</dbReference>
<dbReference type="EMBL" id="SMGK01000008">
    <property type="protein sequence ID" value="TCK69721.1"/>
    <property type="molecule type" value="Genomic_DNA"/>
</dbReference>
<evidence type="ECO:0000256" key="2">
    <source>
        <dbReference type="ARBA" id="ARBA00004818"/>
    </source>
</evidence>
<dbReference type="RefSeq" id="WP_243648335.1">
    <property type="nucleotide sequence ID" value="NZ_SMGK01000008.1"/>
</dbReference>
<evidence type="ECO:0000256" key="4">
    <source>
        <dbReference type="ARBA" id="ARBA00013078"/>
    </source>
</evidence>
<evidence type="ECO:0000313" key="6">
    <source>
        <dbReference type="Proteomes" id="UP000295210"/>
    </source>
</evidence>
<dbReference type="GO" id="GO:0008967">
    <property type="term" value="F:phosphoglycolate phosphatase activity"/>
    <property type="evidence" value="ECO:0007669"/>
    <property type="project" value="UniProtKB-EC"/>
</dbReference>
<accession>A0A4V2PUA6</accession>
<comment type="pathway">
    <text evidence="2">Organic acid metabolism; glycolate biosynthesis; glycolate from 2-phosphoglycolate: step 1/1.</text>
</comment>
<reference evidence="5 6" key="1">
    <citation type="submission" date="2019-03" db="EMBL/GenBank/DDBJ databases">
        <title>Genomic Encyclopedia of Type Strains, Phase IV (KMG-IV): sequencing the most valuable type-strain genomes for metagenomic binning, comparative biology and taxonomic classification.</title>
        <authorList>
            <person name="Goeker M."/>
        </authorList>
    </citation>
    <scope>NUCLEOTIDE SEQUENCE [LARGE SCALE GENOMIC DNA]</scope>
    <source>
        <strain evidence="5 6">DSM 103428</strain>
    </source>
</reference>
<dbReference type="GO" id="GO:0006281">
    <property type="term" value="P:DNA repair"/>
    <property type="evidence" value="ECO:0007669"/>
    <property type="project" value="TreeGrafter"/>
</dbReference>
<evidence type="ECO:0000256" key="3">
    <source>
        <dbReference type="ARBA" id="ARBA00006171"/>
    </source>
</evidence>
<comment type="caution">
    <text evidence="5">The sequence shown here is derived from an EMBL/GenBank/DDBJ whole genome shotgun (WGS) entry which is preliminary data.</text>
</comment>
<comment type="catalytic activity">
    <reaction evidence="1">
        <text>2-phosphoglycolate + H2O = glycolate + phosphate</text>
        <dbReference type="Rhea" id="RHEA:14369"/>
        <dbReference type="ChEBI" id="CHEBI:15377"/>
        <dbReference type="ChEBI" id="CHEBI:29805"/>
        <dbReference type="ChEBI" id="CHEBI:43474"/>
        <dbReference type="ChEBI" id="CHEBI:58033"/>
        <dbReference type="EC" id="3.1.3.18"/>
    </reaction>
</comment>
<organism evidence="5 6">
    <name type="scientific">Acidipila rosea</name>
    <dbReference type="NCBI Taxonomy" id="768535"/>
    <lineage>
        <taxon>Bacteria</taxon>
        <taxon>Pseudomonadati</taxon>
        <taxon>Acidobacteriota</taxon>
        <taxon>Terriglobia</taxon>
        <taxon>Terriglobales</taxon>
        <taxon>Acidobacteriaceae</taxon>
        <taxon>Acidipila</taxon>
    </lineage>
</organism>
<dbReference type="PANTHER" id="PTHR43434:SF1">
    <property type="entry name" value="PHOSPHOGLYCOLATE PHOSPHATASE"/>
    <property type="match status" value="1"/>
</dbReference>
<dbReference type="Pfam" id="PF13419">
    <property type="entry name" value="HAD_2"/>
    <property type="match status" value="1"/>
</dbReference>
<keyword evidence="6" id="KW-1185">Reference proteome</keyword>
<comment type="similarity">
    <text evidence="3">Belongs to the HAD-like hydrolase superfamily. CbbY/CbbZ/Gph/YieH family.</text>
</comment>
<dbReference type="InterPro" id="IPR041492">
    <property type="entry name" value="HAD_2"/>
</dbReference>
<dbReference type="AlphaFoldDB" id="A0A4V2PUA6"/>
<sequence>MSSLENQSATPVERVYSHPGFQWDGFDAYLFDIDGTLLRSGDGVHYQAFFSSVRSVLNHDLVLEGVTVHGNTDPGILRDAFRVAQLSEDHWRPALDRILDEMRNSVEAQRSEMKVRVMPGVEQTLAHLSHKGAALGVATGNLATIGWTKVELAGLRNWFTFGGFSDRYDVRAEMISNAAAEARKAAGSNASICVVGDTPFDISAARANSLPTIAVATGHYTFDDLMQYQPEACATTLSALFEPISR</sequence>
<dbReference type="EC" id="3.1.3.18" evidence="4"/>
<dbReference type="Gene3D" id="3.40.50.1000">
    <property type="entry name" value="HAD superfamily/HAD-like"/>
    <property type="match status" value="1"/>
</dbReference>
<gene>
    <name evidence="5" type="ORF">C7378_3467</name>
</gene>
<dbReference type="Proteomes" id="UP000295210">
    <property type="component" value="Unassembled WGS sequence"/>
</dbReference>
<dbReference type="InterPro" id="IPR023214">
    <property type="entry name" value="HAD_sf"/>
</dbReference>
<dbReference type="PANTHER" id="PTHR43434">
    <property type="entry name" value="PHOSPHOGLYCOLATE PHOSPHATASE"/>
    <property type="match status" value="1"/>
</dbReference>
<evidence type="ECO:0000313" key="5">
    <source>
        <dbReference type="EMBL" id="TCK69721.1"/>
    </source>
</evidence>
<keyword evidence="5" id="KW-0378">Hydrolase</keyword>
<proteinExistence type="inferred from homology"/>